<evidence type="ECO:0000313" key="2">
    <source>
        <dbReference type="Proteomes" id="UP000572817"/>
    </source>
</evidence>
<reference evidence="1" key="1">
    <citation type="submission" date="2020-04" db="EMBL/GenBank/DDBJ databases">
        <title>Genome Assembly and Annotation of Botryosphaeria dothidea sdau 11-99, a Latent Pathogen of Apple Fruit Ring Rot in China.</title>
        <authorList>
            <person name="Yu C."/>
            <person name="Diao Y."/>
            <person name="Lu Q."/>
            <person name="Zhao J."/>
            <person name="Cui S."/>
            <person name="Peng C."/>
            <person name="He B."/>
            <person name="Liu H."/>
        </authorList>
    </citation>
    <scope>NUCLEOTIDE SEQUENCE [LARGE SCALE GENOMIC DNA]</scope>
    <source>
        <strain evidence="1">Sdau11-99</strain>
    </source>
</reference>
<dbReference type="EMBL" id="WWBZ02000002">
    <property type="protein sequence ID" value="KAF4312800.1"/>
    <property type="molecule type" value="Genomic_DNA"/>
</dbReference>
<dbReference type="InterPro" id="IPR052400">
    <property type="entry name" value="Zn2-C6_fungal_TF"/>
</dbReference>
<gene>
    <name evidence="1" type="ORF">GTA08_BOTSDO11964</name>
</gene>
<comment type="caution">
    <text evidence="1">The sequence shown here is derived from an EMBL/GenBank/DDBJ whole genome shotgun (WGS) entry which is preliminary data.</text>
</comment>
<accession>A0A8H4J3X7</accession>
<dbReference type="Proteomes" id="UP000572817">
    <property type="component" value="Unassembled WGS sequence"/>
</dbReference>
<dbReference type="GO" id="GO:0000981">
    <property type="term" value="F:DNA-binding transcription factor activity, RNA polymerase II-specific"/>
    <property type="evidence" value="ECO:0007669"/>
    <property type="project" value="TreeGrafter"/>
</dbReference>
<dbReference type="OrthoDB" id="5386330at2759"/>
<evidence type="ECO:0000313" key="1">
    <source>
        <dbReference type="EMBL" id="KAF4312800.1"/>
    </source>
</evidence>
<dbReference type="PANTHER" id="PTHR47657">
    <property type="entry name" value="STEROL REGULATORY ELEMENT-BINDING PROTEIN ECM22"/>
    <property type="match status" value="1"/>
</dbReference>
<sequence length="363" mass="39371">MSPDDPDFKLHMTDLELLHHFTINTAATLSTAPELRTWWRIDVPHLAFSHPFVMRALLALSGMHIAHTLLAPPSSPLPPPSAFAIPQPSSPSELHHLAQLQISRAHTQHALALRTANHLLPTNTSTPPAPSAATSAPLYICAVITMLTAFAAPRDPDALLFVDSTSSTIAPWLQLSRAVKRIVDQGSEQAVLMAEIGVPLRMALSSNIRGTHACFSPPAKAAGESGEAVAVAELAALRAWLEADGRGRCADAAESLMATFETFEVAGDAVAMRAVVGWVCTVDEAFLVAVAEREQGALAVFAFFAVLLHWVENGNWWVNGWGRHLVTTIDGLMGVEGERWLRWPREQIGIYRVEYQPVDCVVI</sequence>
<dbReference type="PANTHER" id="PTHR47657:SF7">
    <property type="entry name" value="STEROL REGULATORY ELEMENT-BINDING PROTEIN ECM22"/>
    <property type="match status" value="1"/>
</dbReference>
<keyword evidence="2" id="KW-1185">Reference proteome</keyword>
<organism evidence="1 2">
    <name type="scientific">Botryosphaeria dothidea</name>
    <dbReference type="NCBI Taxonomy" id="55169"/>
    <lineage>
        <taxon>Eukaryota</taxon>
        <taxon>Fungi</taxon>
        <taxon>Dikarya</taxon>
        <taxon>Ascomycota</taxon>
        <taxon>Pezizomycotina</taxon>
        <taxon>Dothideomycetes</taxon>
        <taxon>Dothideomycetes incertae sedis</taxon>
        <taxon>Botryosphaeriales</taxon>
        <taxon>Botryosphaeriaceae</taxon>
        <taxon>Botryosphaeria</taxon>
    </lineage>
</organism>
<protein>
    <submittedName>
        <fullName evidence="1">C6 transcription factor</fullName>
    </submittedName>
</protein>
<proteinExistence type="predicted"/>
<dbReference type="AlphaFoldDB" id="A0A8H4J3X7"/>
<dbReference type="Pfam" id="PF11951">
    <property type="entry name" value="Fungal_trans_2"/>
    <property type="match status" value="1"/>
</dbReference>
<name>A0A8H4J3X7_9PEZI</name>
<dbReference type="InterPro" id="IPR021858">
    <property type="entry name" value="Fun_TF"/>
</dbReference>